<feature type="compositionally biased region" description="Basic and acidic residues" evidence="1">
    <location>
        <begin position="36"/>
        <end position="49"/>
    </location>
</feature>
<reference evidence="3" key="1">
    <citation type="journal article" date="2019" name="Int. J. Syst. Evol. Microbiol.">
        <title>The Global Catalogue of Microorganisms (GCM) 10K type strain sequencing project: providing services to taxonomists for standard genome sequencing and annotation.</title>
        <authorList>
            <consortium name="The Broad Institute Genomics Platform"/>
            <consortium name="The Broad Institute Genome Sequencing Center for Infectious Disease"/>
            <person name="Wu L."/>
            <person name="Ma J."/>
        </authorList>
    </citation>
    <scope>NUCLEOTIDE SEQUENCE [LARGE SCALE GENOMIC DNA]</scope>
    <source>
        <strain evidence="3">CGMCC 4.7248</strain>
    </source>
</reference>
<sequence length="107" mass="11924">MDDEPLGEWAERREQRRPVQGERRLAPLGDQAEQGAHVDPDSPRGIQEWDGHQWVPVGVAADFPTAAQETGEDAAARAGRVPLPSFNKLPPAPQPWRPTEVFRRPDT</sequence>
<dbReference type="RefSeq" id="WP_381031208.1">
    <property type="nucleotide sequence ID" value="NZ_JBHSNY010000019.1"/>
</dbReference>
<gene>
    <name evidence="2" type="ORF">ACFPZJ_37380</name>
</gene>
<accession>A0ABW0V0C8</accession>
<keyword evidence="3" id="KW-1185">Reference proteome</keyword>
<comment type="caution">
    <text evidence="2">The sequence shown here is derived from an EMBL/GenBank/DDBJ whole genome shotgun (WGS) entry which is preliminary data.</text>
</comment>
<name>A0ABW0V0C8_9ACTN</name>
<organism evidence="2 3">
    <name type="scientific">Streptomyces bullii</name>
    <dbReference type="NCBI Taxonomy" id="349910"/>
    <lineage>
        <taxon>Bacteria</taxon>
        <taxon>Bacillati</taxon>
        <taxon>Actinomycetota</taxon>
        <taxon>Actinomycetes</taxon>
        <taxon>Kitasatosporales</taxon>
        <taxon>Streptomycetaceae</taxon>
        <taxon>Streptomyces</taxon>
    </lineage>
</organism>
<dbReference type="InterPro" id="IPR045733">
    <property type="entry name" value="DUF6087"/>
</dbReference>
<evidence type="ECO:0000313" key="2">
    <source>
        <dbReference type="EMBL" id="MFC5639312.1"/>
    </source>
</evidence>
<feature type="region of interest" description="Disordered" evidence="1">
    <location>
        <begin position="1"/>
        <end position="49"/>
    </location>
</feature>
<evidence type="ECO:0000313" key="3">
    <source>
        <dbReference type="Proteomes" id="UP001596154"/>
    </source>
</evidence>
<dbReference type="EMBL" id="JBHSNY010000019">
    <property type="protein sequence ID" value="MFC5639312.1"/>
    <property type="molecule type" value="Genomic_DNA"/>
</dbReference>
<dbReference type="Pfam" id="PF19565">
    <property type="entry name" value="DUF6087"/>
    <property type="match status" value="1"/>
</dbReference>
<dbReference type="Proteomes" id="UP001596154">
    <property type="component" value="Unassembled WGS sequence"/>
</dbReference>
<feature type="compositionally biased region" description="Basic and acidic residues" evidence="1">
    <location>
        <begin position="9"/>
        <end position="25"/>
    </location>
</feature>
<feature type="region of interest" description="Disordered" evidence="1">
    <location>
        <begin position="68"/>
        <end position="107"/>
    </location>
</feature>
<evidence type="ECO:0000256" key="1">
    <source>
        <dbReference type="SAM" id="MobiDB-lite"/>
    </source>
</evidence>
<proteinExistence type="predicted"/>
<protein>
    <submittedName>
        <fullName evidence="2">DUF6087 family protein</fullName>
    </submittedName>
</protein>